<evidence type="ECO:0000259" key="5">
    <source>
        <dbReference type="PROSITE" id="PS51841"/>
    </source>
</evidence>
<dbReference type="CDD" id="cd04486">
    <property type="entry name" value="YhcR_OBF_like"/>
    <property type="match status" value="1"/>
</dbReference>
<dbReference type="NCBIfam" id="NF033681">
    <property type="entry name" value="ExeM_NucH_DNase"/>
    <property type="match status" value="1"/>
</dbReference>
<protein>
    <submittedName>
        <fullName evidence="6">ExeM/NucH family extracellular endonuclease</fullName>
    </submittedName>
</protein>
<dbReference type="OrthoDB" id="1016457at2"/>
<keyword evidence="6" id="KW-0378">Hydrolase</keyword>
<evidence type="ECO:0000313" key="7">
    <source>
        <dbReference type="Proteomes" id="UP000297472"/>
    </source>
</evidence>
<dbReference type="GO" id="GO:0004519">
    <property type="term" value="F:endonuclease activity"/>
    <property type="evidence" value="ECO:0007669"/>
    <property type="project" value="UniProtKB-KW"/>
</dbReference>
<proteinExistence type="predicted"/>
<organism evidence="6 7">
    <name type="scientific">Cryobacterium cryoconiti</name>
    <dbReference type="NCBI Taxonomy" id="1259239"/>
    <lineage>
        <taxon>Bacteria</taxon>
        <taxon>Bacillati</taxon>
        <taxon>Actinomycetota</taxon>
        <taxon>Actinomycetes</taxon>
        <taxon>Micrococcales</taxon>
        <taxon>Microbacteriaceae</taxon>
        <taxon>Cryobacterium</taxon>
    </lineage>
</organism>
<evidence type="ECO:0000256" key="1">
    <source>
        <dbReference type="ARBA" id="ARBA00022729"/>
    </source>
</evidence>
<dbReference type="InterPro" id="IPR029052">
    <property type="entry name" value="Metallo-depent_PP-like"/>
</dbReference>
<dbReference type="SUPFAM" id="SSF56219">
    <property type="entry name" value="DNase I-like"/>
    <property type="match status" value="1"/>
</dbReference>
<sequence>MSSAPRSHLKLTCATLLGLGLVVSPLVALPASANTGGTGVVINEAYLNGGSVGAIYLNKFVELYNPTDAAITLDGMSLQYRKPLGAALEAATTAVALTGTIPAKGHYLVQGSSNGANGAALPTPDATVSDSFGGGGGTLFLANTTTKMTLPQGNQAGAPGVIDLLGYGTSLTFETAVASAASVTTALGRTAGADADTNLSDFIPAAPTPTNRAGETAAPVVTPPPAQPPVTPVTPVTPANAIPIKEIQGTTDVSPKAGQIVTTTGVVTASYPTGGFKGFYLQTAGTGGTVDLTTHTASDGIFVYTNTLTAPVAIGDYVSVTGTASDFANLTQLTVSSLNDVTALDKAGIVAPLPATVGLPATDAARESLEGMLVSPQGDFTVTSNYTTNQYGEIGLAAGKTPLVGPTVTARPGTAAYTAAVADNAARAVTLDDGASTNYLSNATNKGLPVPYLTTANPLRIGAATTFTKPVILDYRNKTWKFQPTTELVPANAATVQPATFSNTRTAAPRAVGGDIRLATFNVLNYFATTGDSIQGCTYYSDRAGTPITVNSGCDARGAATQVSFERQQAKIVSAINGLDAQVVSLLEVENSARFGKDRDFALKALVTALNAQAGSNVWAHVPSPAALPATEDVIRSGFIYKTAAVETVGDSVIFDNVAFANARQPLAQAFQLVGDTGSSFVAIANHFKSKGSGSGVNADQGDGQGASNLSRVEQATALVGFAATIKKSTGIARVLLTGDFNAYDQEDPIKVITDAGYLSQEAKSGEYTYAFGGTVGSLDHVFASPEANAAVTDVDVWNINSVESVALEYSRYNNNVTDFYAADAFRSSDHDPAIVGLKLSSSVDINLLNINDFHGRIDANTVKFAGTIEQLRAEYGDAATLFLSDGDNIGASLFASASQQDRPTIDVLNALDLKTSAVGNHEFDQGFADLNGRVADRANFEYLGANVYKLGTTTPAMKEYALFEVDGVTVGIIGAVTQETPSLVSPNGIASLTFGDPVAAVNRVAAQLSDGIVENGEADVLIAEYHEGAGAGTVEKATLEQELALTDSAFAKIVTQTSAKVDAIFTGHTHKLYAWDAQVPGAAAGVTRPVLQTGSYGEFIGQVVLNYDRATGATTTVENRNVPRTKVADSALTAAYARVATVKTITDAALAEAAVIGNQSIGKVTADVTRACLGGVAPCVENRGAPSAMGTLVANSLRESLSDPLKGGAEIGVVNPGGMRAELVYSPDGVVTYAEANAVLPFLNNLWTTSLTGAQFKTVLEQQWQRNADGTVPSRPFLQLGLSDNVNYTFDASRAEGDRVTGIWIDGSAIDPARSYRIGSFNFLLTGGDNFREFKNGTGTRDSGLVDRDAWISYLTANSPVTPSFAARQASVTGVPATAVNPGDSVTLTVSSLNLTSLGAPKNTELTLLWPGSTAVLGTASVDANGSSVVTFTVPLDAPADSVLELTAKESGTIVRVAIDVNAPIAPTDAPARVGDVDADLENVVTTDKAVYNAGDPITVTVGEKFAGQYVWVSLDGTSLGGWLRANAQGQVTTVVPADATAGMSRLVVQDAAGGVIGWTEIEVLAAAITPTTPPTTTTPGTSANAGSGSSMGGGLARTGVELAPLVAGGTLMLLLGGLLLARRRRVGFGES</sequence>
<keyword evidence="3" id="KW-0472">Membrane</keyword>
<reference evidence="6 7" key="1">
    <citation type="submission" date="2019-03" db="EMBL/GenBank/DDBJ databases">
        <title>Genomics of glacier-inhabiting Cryobacterium strains.</title>
        <authorList>
            <person name="Liu Q."/>
            <person name="Xin Y.-H."/>
        </authorList>
    </citation>
    <scope>NUCLEOTIDE SEQUENCE [LARGE SCALE GENOMIC DNA]</scope>
    <source>
        <strain evidence="6 7">TMT1-51</strain>
    </source>
</reference>
<dbReference type="PANTHER" id="PTHR42834:SF1">
    <property type="entry name" value="ENDONUCLEASE_EXONUCLEASE_PHOSPHATASE FAMILY PROTEIN (AFU_ORTHOLOGUE AFUA_3G09210)"/>
    <property type="match status" value="1"/>
</dbReference>
<dbReference type="GO" id="GO:0016787">
    <property type="term" value="F:hydrolase activity"/>
    <property type="evidence" value="ECO:0007669"/>
    <property type="project" value="InterPro"/>
</dbReference>
<dbReference type="Gene3D" id="3.60.21.10">
    <property type="match status" value="1"/>
</dbReference>
<dbReference type="InterPro" id="IPR047971">
    <property type="entry name" value="ExeM-like"/>
</dbReference>
<dbReference type="GO" id="GO:0009166">
    <property type="term" value="P:nucleotide catabolic process"/>
    <property type="evidence" value="ECO:0007669"/>
    <property type="project" value="InterPro"/>
</dbReference>
<evidence type="ECO:0000313" key="6">
    <source>
        <dbReference type="EMBL" id="TFD28282.1"/>
    </source>
</evidence>
<dbReference type="Pfam" id="PF03372">
    <property type="entry name" value="Exo_endo_phos"/>
    <property type="match status" value="1"/>
</dbReference>
<dbReference type="SUPFAM" id="SSF55816">
    <property type="entry name" value="5'-nucleotidase (syn. UDP-sugar hydrolase), C-terminal domain"/>
    <property type="match status" value="1"/>
</dbReference>
<dbReference type="CDD" id="cd10283">
    <property type="entry name" value="MnuA_DNase1-like"/>
    <property type="match status" value="1"/>
</dbReference>
<evidence type="ECO:0000256" key="4">
    <source>
        <dbReference type="SAM" id="SignalP"/>
    </source>
</evidence>
<dbReference type="SUPFAM" id="SSF56300">
    <property type="entry name" value="Metallo-dependent phosphatases"/>
    <property type="match status" value="1"/>
</dbReference>
<dbReference type="Proteomes" id="UP000297472">
    <property type="component" value="Unassembled WGS sequence"/>
</dbReference>
<feature type="chain" id="PRO_5021495221" evidence="4">
    <location>
        <begin position="34"/>
        <end position="1633"/>
    </location>
</feature>
<feature type="transmembrane region" description="Helical" evidence="3">
    <location>
        <begin position="1604"/>
        <end position="1623"/>
    </location>
</feature>
<dbReference type="InterPro" id="IPR006179">
    <property type="entry name" value="5_nucleotidase/apyrase"/>
</dbReference>
<dbReference type="RefSeq" id="WP_134425197.1">
    <property type="nucleotide sequence ID" value="NZ_SOHA01000036.1"/>
</dbReference>
<keyword evidence="3" id="KW-1133">Transmembrane helix</keyword>
<dbReference type="PRINTS" id="PR01607">
    <property type="entry name" value="APYRASEFAMLY"/>
</dbReference>
<feature type="compositionally biased region" description="Low complexity" evidence="2">
    <location>
        <begin position="1572"/>
        <end position="1590"/>
    </location>
</feature>
<dbReference type="InterPro" id="IPR036907">
    <property type="entry name" value="5'-Nucleotdase_C_sf"/>
</dbReference>
<gene>
    <name evidence="6" type="ORF">E3T49_12290</name>
</gene>
<dbReference type="InterPro" id="IPR001322">
    <property type="entry name" value="Lamin_tail_dom"/>
</dbReference>
<feature type="region of interest" description="Disordered" evidence="2">
    <location>
        <begin position="1572"/>
        <end position="1592"/>
    </location>
</feature>
<dbReference type="InterPro" id="IPR005135">
    <property type="entry name" value="Endo/exonuclease/phosphatase"/>
</dbReference>
<dbReference type="Gene3D" id="3.90.780.10">
    <property type="entry name" value="5'-Nucleotidase, C-terminal domain"/>
    <property type="match status" value="1"/>
</dbReference>
<dbReference type="Pfam" id="PF02872">
    <property type="entry name" value="5_nucleotid_C"/>
    <property type="match status" value="1"/>
</dbReference>
<dbReference type="Pfam" id="PF00149">
    <property type="entry name" value="Metallophos"/>
    <property type="match status" value="1"/>
</dbReference>
<accession>A0A4Y8JV18</accession>
<dbReference type="PANTHER" id="PTHR42834">
    <property type="entry name" value="ENDONUCLEASE/EXONUCLEASE/PHOSPHATASE FAMILY PROTEIN (AFU_ORTHOLOGUE AFUA_3G09210)"/>
    <property type="match status" value="1"/>
</dbReference>
<comment type="caution">
    <text evidence="6">The sequence shown here is derived from an EMBL/GenBank/DDBJ whole genome shotgun (WGS) entry which is preliminary data.</text>
</comment>
<evidence type="ECO:0000256" key="3">
    <source>
        <dbReference type="SAM" id="Phobius"/>
    </source>
</evidence>
<dbReference type="InterPro" id="IPR004843">
    <property type="entry name" value="Calcineurin-like_PHP"/>
</dbReference>
<keyword evidence="1 4" id="KW-0732">Signal</keyword>
<keyword evidence="7" id="KW-1185">Reference proteome</keyword>
<keyword evidence="6" id="KW-0255">Endonuclease</keyword>
<dbReference type="EMBL" id="SOHA01000036">
    <property type="protein sequence ID" value="TFD28282.1"/>
    <property type="molecule type" value="Genomic_DNA"/>
</dbReference>
<feature type="domain" description="LTD" evidence="5">
    <location>
        <begin position="23"/>
        <end position="169"/>
    </location>
</feature>
<dbReference type="Pfam" id="PF00932">
    <property type="entry name" value="LTD"/>
    <property type="match status" value="1"/>
</dbReference>
<keyword evidence="3" id="KW-0812">Transmembrane</keyword>
<dbReference type="PROSITE" id="PS51841">
    <property type="entry name" value="LTD"/>
    <property type="match status" value="1"/>
</dbReference>
<keyword evidence="6" id="KW-0540">Nuclease</keyword>
<name>A0A4Y8JV18_9MICO</name>
<dbReference type="Gene3D" id="3.60.10.10">
    <property type="entry name" value="Endonuclease/exonuclease/phosphatase"/>
    <property type="match status" value="1"/>
</dbReference>
<dbReference type="InterPro" id="IPR036691">
    <property type="entry name" value="Endo/exonu/phosph_ase_sf"/>
</dbReference>
<dbReference type="InterPro" id="IPR008334">
    <property type="entry name" value="5'-Nucleotdase_C"/>
</dbReference>
<feature type="signal peptide" evidence="4">
    <location>
        <begin position="1"/>
        <end position="33"/>
    </location>
</feature>
<evidence type="ECO:0000256" key="2">
    <source>
        <dbReference type="SAM" id="MobiDB-lite"/>
    </source>
</evidence>